<organism evidence="7 8">
    <name type="scientific">Clostridium neuense</name>
    <dbReference type="NCBI Taxonomy" id="1728934"/>
    <lineage>
        <taxon>Bacteria</taxon>
        <taxon>Bacillati</taxon>
        <taxon>Bacillota</taxon>
        <taxon>Clostridia</taxon>
        <taxon>Eubacteriales</taxon>
        <taxon>Clostridiaceae</taxon>
        <taxon>Clostridium</taxon>
    </lineage>
</organism>
<evidence type="ECO:0000256" key="1">
    <source>
        <dbReference type="ARBA" id="ARBA00001541"/>
    </source>
</evidence>
<gene>
    <name evidence="7" type="ORF">ACJDT4_07140</name>
</gene>
<dbReference type="PRINTS" id="PR00996">
    <property type="entry name" value="CHERMTFRASE"/>
</dbReference>
<dbReference type="PROSITE" id="PS50123">
    <property type="entry name" value="CHER"/>
    <property type="match status" value="1"/>
</dbReference>
<dbReference type="InterPro" id="IPR050903">
    <property type="entry name" value="Bact_Chemotaxis_MeTrfase"/>
</dbReference>
<dbReference type="InterPro" id="IPR000780">
    <property type="entry name" value="CheR_MeTrfase"/>
</dbReference>
<accession>A0ABW8TCG2</accession>
<keyword evidence="8" id="KW-1185">Reference proteome</keyword>
<evidence type="ECO:0000313" key="7">
    <source>
        <dbReference type="EMBL" id="MFL0250194.1"/>
    </source>
</evidence>
<dbReference type="SUPFAM" id="SSF47757">
    <property type="entry name" value="Chemotaxis receptor methyltransferase CheR, N-terminal domain"/>
    <property type="match status" value="1"/>
</dbReference>
<dbReference type="PANTHER" id="PTHR24422:SF26">
    <property type="entry name" value="CHEMOTAXIS PROTEIN METHYLTRANSFERASE"/>
    <property type="match status" value="1"/>
</dbReference>
<comment type="catalytic activity">
    <reaction evidence="1">
        <text>L-glutamyl-[protein] + S-adenosyl-L-methionine = [protein]-L-glutamate 5-O-methyl ester + S-adenosyl-L-homocysteine</text>
        <dbReference type="Rhea" id="RHEA:24452"/>
        <dbReference type="Rhea" id="RHEA-COMP:10208"/>
        <dbReference type="Rhea" id="RHEA-COMP:10311"/>
        <dbReference type="ChEBI" id="CHEBI:29973"/>
        <dbReference type="ChEBI" id="CHEBI:57856"/>
        <dbReference type="ChEBI" id="CHEBI:59789"/>
        <dbReference type="ChEBI" id="CHEBI:82795"/>
        <dbReference type="EC" id="2.1.1.80"/>
    </reaction>
</comment>
<dbReference type="Gene3D" id="1.10.155.10">
    <property type="entry name" value="Chemotaxis receptor methyltransferase CheR, N-terminal domain"/>
    <property type="match status" value="1"/>
</dbReference>
<dbReference type="PIRSF" id="PIRSF000410">
    <property type="entry name" value="CheR"/>
    <property type="match status" value="1"/>
</dbReference>
<keyword evidence="3 7" id="KW-0489">Methyltransferase</keyword>
<evidence type="ECO:0000256" key="4">
    <source>
        <dbReference type="ARBA" id="ARBA00022679"/>
    </source>
</evidence>
<dbReference type="SUPFAM" id="SSF53335">
    <property type="entry name" value="S-adenosyl-L-methionine-dependent methyltransferases"/>
    <property type="match status" value="1"/>
</dbReference>
<dbReference type="InterPro" id="IPR029063">
    <property type="entry name" value="SAM-dependent_MTases_sf"/>
</dbReference>
<name>A0ABW8TCG2_9CLOT</name>
<dbReference type="Gene3D" id="3.40.50.150">
    <property type="entry name" value="Vaccinia Virus protein VP39"/>
    <property type="match status" value="1"/>
</dbReference>
<dbReference type="InterPro" id="IPR036804">
    <property type="entry name" value="CheR_N_sf"/>
</dbReference>
<dbReference type="SMART" id="SM00138">
    <property type="entry name" value="MeTrc"/>
    <property type="match status" value="1"/>
</dbReference>
<reference evidence="7 8" key="1">
    <citation type="submission" date="2024-11" db="EMBL/GenBank/DDBJ databases">
        <authorList>
            <person name="Heng Y.C."/>
            <person name="Lim A.C.H."/>
            <person name="Lee J.K.Y."/>
            <person name="Kittelmann S."/>
        </authorList>
    </citation>
    <scope>NUCLEOTIDE SEQUENCE [LARGE SCALE GENOMIC DNA]</scope>
    <source>
        <strain evidence="7 8">WILCCON 0114</strain>
    </source>
</reference>
<protein>
    <recommendedName>
        <fullName evidence="2">protein-glutamate O-methyltransferase</fullName>
        <ecNumber evidence="2">2.1.1.80</ecNumber>
    </recommendedName>
</protein>
<dbReference type="InterPro" id="IPR022642">
    <property type="entry name" value="CheR_C"/>
</dbReference>
<keyword evidence="4" id="KW-0808">Transferase</keyword>
<feature type="domain" description="CheR-type methyltransferase" evidence="6">
    <location>
        <begin position="1"/>
        <end position="270"/>
    </location>
</feature>
<evidence type="ECO:0000256" key="2">
    <source>
        <dbReference type="ARBA" id="ARBA00012534"/>
    </source>
</evidence>
<evidence type="ECO:0000256" key="5">
    <source>
        <dbReference type="ARBA" id="ARBA00022691"/>
    </source>
</evidence>
<dbReference type="GO" id="GO:0008168">
    <property type="term" value="F:methyltransferase activity"/>
    <property type="evidence" value="ECO:0007669"/>
    <property type="project" value="UniProtKB-KW"/>
</dbReference>
<sequence>MHMTEMEFQKLSGFIKENFGISIKREKKSILESKLEKNLYEEKCDNFTQYYRKILEDKSGDKIVSFVNTITTNHTFFMREQDHFYYFKDEVLPYLKRQIKDNDLRIWCSACSSGEEAYTIAMILDEFFGNEKATWDTKILATDLSTKVLSIAKKGIYSSESVKPLPSLWKMNYLKKLDAENYSIMDSIKNQVIYRRLNLMSRAFPFRKKFHAIFCRNVMIYFDNKTKIELINKFYDLTEPGGYLFIGHSESISRDESKYKYVRPAVYRKE</sequence>
<dbReference type="RefSeq" id="WP_406786860.1">
    <property type="nucleotide sequence ID" value="NZ_JBJIAA010000005.1"/>
</dbReference>
<evidence type="ECO:0000313" key="8">
    <source>
        <dbReference type="Proteomes" id="UP001623592"/>
    </source>
</evidence>
<evidence type="ECO:0000256" key="3">
    <source>
        <dbReference type="ARBA" id="ARBA00022603"/>
    </source>
</evidence>
<dbReference type="Proteomes" id="UP001623592">
    <property type="component" value="Unassembled WGS sequence"/>
</dbReference>
<keyword evidence="5" id="KW-0949">S-adenosyl-L-methionine</keyword>
<dbReference type="EMBL" id="JBJIAA010000005">
    <property type="protein sequence ID" value="MFL0250194.1"/>
    <property type="molecule type" value="Genomic_DNA"/>
</dbReference>
<comment type="caution">
    <text evidence="7">The sequence shown here is derived from an EMBL/GenBank/DDBJ whole genome shotgun (WGS) entry which is preliminary data.</text>
</comment>
<dbReference type="Pfam" id="PF01739">
    <property type="entry name" value="CheR"/>
    <property type="match status" value="1"/>
</dbReference>
<dbReference type="InterPro" id="IPR022641">
    <property type="entry name" value="CheR_N"/>
</dbReference>
<evidence type="ECO:0000259" key="6">
    <source>
        <dbReference type="PROSITE" id="PS50123"/>
    </source>
</evidence>
<dbReference type="PANTHER" id="PTHR24422">
    <property type="entry name" value="CHEMOTAXIS PROTEIN METHYLTRANSFERASE"/>
    <property type="match status" value="1"/>
</dbReference>
<proteinExistence type="predicted"/>
<dbReference type="GO" id="GO:0032259">
    <property type="term" value="P:methylation"/>
    <property type="evidence" value="ECO:0007669"/>
    <property type="project" value="UniProtKB-KW"/>
</dbReference>
<dbReference type="Pfam" id="PF03705">
    <property type="entry name" value="CheR_N"/>
    <property type="match status" value="1"/>
</dbReference>
<dbReference type="InterPro" id="IPR026024">
    <property type="entry name" value="Chemotaxis_MeTrfase_CheR"/>
</dbReference>
<dbReference type="EC" id="2.1.1.80" evidence="2"/>